<dbReference type="Proteomes" id="UP000054516">
    <property type="component" value="Unassembled WGS sequence"/>
</dbReference>
<proteinExistence type="inferred from homology"/>
<dbReference type="GO" id="GO:0005484">
    <property type="term" value="F:SNAP receptor activity"/>
    <property type="evidence" value="ECO:0007669"/>
    <property type="project" value="TreeGrafter"/>
</dbReference>
<evidence type="ECO:0000256" key="6">
    <source>
        <dbReference type="ARBA" id="ARBA00022892"/>
    </source>
</evidence>
<feature type="transmembrane region" description="Helical" evidence="11">
    <location>
        <begin position="349"/>
        <end position="373"/>
    </location>
</feature>
<feature type="compositionally biased region" description="Low complexity" evidence="10">
    <location>
        <begin position="236"/>
        <end position="249"/>
    </location>
</feature>
<evidence type="ECO:0000256" key="7">
    <source>
        <dbReference type="ARBA" id="ARBA00022927"/>
    </source>
</evidence>
<feature type="compositionally biased region" description="Acidic residues" evidence="10">
    <location>
        <begin position="157"/>
        <end position="175"/>
    </location>
</feature>
<feature type="compositionally biased region" description="Acidic residues" evidence="10">
    <location>
        <begin position="109"/>
        <end position="126"/>
    </location>
</feature>
<evidence type="ECO:0000313" key="13">
    <source>
        <dbReference type="Proteomes" id="UP000054516"/>
    </source>
</evidence>
<dbReference type="GO" id="GO:0006890">
    <property type="term" value="P:retrograde vesicle-mediated transport, Golgi to endoplasmic reticulum"/>
    <property type="evidence" value="ECO:0007669"/>
    <property type="project" value="TreeGrafter"/>
</dbReference>
<dbReference type="STRING" id="77044.A0A1W2TLT8"/>
<evidence type="ECO:0000256" key="8">
    <source>
        <dbReference type="ARBA" id="ARBA00022989"/>
    </source>
</evidence>
<dbReference type="GO" id="GO:0005789">
    <property type="term" value="C:endoplasmic reticulum membrane"/>
    <property type="evidence" value="ECO:0007669"/>
    <property type="project" value="UniProtKB-SubCell"/>
</dbReference>
<keyword evidence="5" id="KW-0256">Endoplasmic reticulum</keyword>
<reference evidence="12" key="1">
    <citation type="submission" date="2016-03" db="EMBL/GenBank/DDBJ databases">
        <title>Draft genome sequence of Rosellinia necatrix.</title>
        <authorList>
            <person name="Kanematsu S."/>
        </authorList>
    </citation>
    <scope>NUCLEOTIDE SEQUENCE [LARGE SCALE GENOMIC DNA]</scope>
    <source>
        <strain evidence="12">W97</strain>
    </source>
</reference>
<evidence type="ECO:0000256" key="9">
    <source>
        <dbReference type="ARBA" id="ARBA00023136"/>
    </source>
</evidence>
<dbReference type="GO" id="GO:0031201">
    <property type="term" value="C:SNARE complex"/>
    <property type="evidence" value="ECO:0007669"/>
    <property type="project" value="TreeGrafter"/>
</dbReference>
<dbReference type="PANTHER" id="PTHR13050">
    <property type="entry name" value="USE1-LIKE PROTEIN"/>
    <property type="match status" value="1"/>
</dbReference>
<feature type="region of interest" description="Disordered" evidence="10">
    <location>
        <begin position="1"/>
        <end position="20"/>
    </location>
</feature>
<sequence length="378" mass="40752">MARLTQDPITPRRSVSSSDSLTDLTRLLGRMQQSILHTDGERERRLRTSEHERNKASINLEYARTLLTKLEQDALAVKVHARRQEMQADLSRKRAVFEQLTERLRELEEMSIDSDEDDSDDGEDLLGDVIPTPSQSSDSRSSGYIRDELGSVGEQGGQDEGDDGDEDENEEDEGEATVLPESTRAPPSPSPADAPSQTIMSATAPPPTQSPSPSRPPEPQATGTATSSTLRPRGGATAAAAATDTATTTSAHRSQLFGAAATTAATATTTATAEAILDLQRAEQDKLTESMVSMAKALKASTNAFSSALREDQDVLAGAGRGLDRNERGLETVAGRMGTLRRLTEGEGWWGRLMLYAWIAGLAVFAVLLVFVLPKLRF</sequence>
<evidence type="ECO:0000313" key="12">
    <source>
        <dbReference type="EMBL" id="GAP89268.1"/>
    </source>
</evidence>
<evidence type="ECO:0000256" key="11">
    <source>
        <dbReference type="SAM" id="Phobius"/>
    </source>
</evidence>
<dbReference type="OMA" id="YAWIFGL"/>
<dbReference type="Pfam" id="PF09753">
    <property type="entry name" value="Use1"/>
    <property type="match status" value="1"/>
</dbReference>
<evidence type="ECO:0000256" key="2">
    <source>
        <dbReference type="ARBA" id="ARBA00007891"/>
    </source>
</evidence>
<dbReference type="AlphaFoldDB" id="A0A1W2TLT8"/>
<accession>A0A1W2TLT8</accession>
<evidence type="ECO:0000256" key="4">
    <source>
        <dbReference type="ARBA" id="ARBA00022692"/>
    </source>
</evidence>
<name>A0A1W2TLT8_ROSNE</name>
<comment type="subcellular location">
    <subcellularLocation>
        <location evidence="1">Endoplasmic reticulum membrane</location>
        <topology evidence="1">Single-pass type IV membrane protein</topology>
    </subcellularLocation>
</comment>
<protein>
    <submittedName>
        <fullName evidence="12">Putative synaptobrevin</fullName>
    </submittedName>
</protein>
<evidence type="ECO:0000256" key="5">
    <source>
        <dbReference type="ARBA" id="ARBA00022824"/>
    </source>
</evidence>
<dbReference type="InterPro" id="IPR019150">
    <property type="entry name" value="Vesicle_transport_protein_Use1"/>
</dbReference>
<keyword evidence="6" id="KW-0931">ER-Golgi transport</keyword>
<feature type="compositionally biased region" description="Pro residues" evidence="10">
    <location>
        <begin position="204"/>
        <end position="219"/>
    </location>
</feature>
<comment type="similarity">
    <text evidence="2">Belongs to the USE1 family.</text>
</comment>
<dbReference type="EMBL" id="DF977457">
    <property type="protein sequence ID" value="GAP89268.1"/>
    <property type="molecule type" value="Genomic_DNA"/>
</dbReference>
<evidence type="ECO:0000256" key="3">
    <source>
        <dbReference type="ARBA" id="ARBA00022448"/>
    </source>
</evidence>
<keyword evidence="7" id="KW-0653">Protein transport</keyword>
<feature type="region of interest" description="Disordered" evidence="10">
    <location>
        <begin position="108"/>
        <end position="249"/>
    </location>
</feature>
<keyword evidence="9 11" id="KW-0472">Membrane</keyword>
<keyword evidence="8 11" id="KW-1133">Transmembrane helix</keyword>
<keyword evidence="13" id="KW-1185">Reference proteome</keyword>
<dbReference type="OrthoDB" id="3231855at2759"/>
<keyword evidence="3" id="KW-0813">Transport</keyword>
<dbReference type="GO" id="GO:0015031">
    <property type="term" value="P:protein transport"/>
    <property type="evidence" value="ECO:0007669"/>
    <property type="project" value="UniProtKB-KW"/>
</dbReference>
<dbReference type="PANTHER" id="PTHR13050:SF7">
    <property type="entry name" value="VESICLE TRANSPORT PROTEIN USE1"/>
    <property type="match status" value="1"/>
</dbReference>
<evidence type="ECO:0000256" key="10">
    <source>
        <dbReference type="SAM" id="MobiDB-lite"/>
    </source>
</evidence>
<organism evidence="12">
    <name type="scientific">Rosellinia necatrix</name>
    <name type="common">White root-rot fungus</name>
    <dbReference type="NCBI Taxonomy" id="77044"/>
    <lineage>
        <taxon>Eukaryota</taxon>
        <taxon>Fungi</taxon>
        <taxon>Dikarya</taxon>
        <taxon>Ascomycota</taxon>
        <taxon>Pezizomycotina</taxon>
        <taxon>Sordariomycetes</taxon>
        <taxon>Xylariomycetidae</taxon>
        <taxon>Xylariales</taxon>
        <taxon>Xylariaceae</taxon>
        <taxon>Rosellinia</taxon>
    </lineage>
</organism>
<evidence type="ECO:0000256" key="1">
    <source>
        <dbReference type="ARBA" id="ARBA00004163"/>
    </source>
</evidence>
<keyword evidence="4 11" id="KW-0812">Transmembrane</keyword>
<gene>
    <name evidence="12" type="ORF">SAMD00023353_1200030</name>
</gene>
<dbReference type="CDD" id="cd15860">
    <property type="entry name" value="SNARE_USE1"/>
    <property type="match status" value="1"/>
</dbReference>